<keyword evidence="1 3" id="KW-0560">Oxidoreductase</keyword>
<comment type="subunit">
    <text evidence="3">Homotetramer.</text>
</comment>
<dbReference type="EMBL" id="JBHTAI010000005">
    <property type="protein sequence ID" value="MFC7148787.1"/>
    <property type="molecule type" value="Genomic_DNA"/>
</dbReference>
<dbReference type="InterPro" id="IPR016161">
    <property type="entry name" value="Ald_DH/histidinol_DH"/>
</dbReference>
<comment type="pathway">
    <text evidence="3">Polyol metabolism; myo-inositol degradation into acetyl-CoA; acetyl-CoA from myo-inositol: step 7/7.</text>
</comment>
<keyword evidence="6" id="KW-1185">Reference proteome</keyword>
<comment type="catalytic activity">
    <reaction evidence="3">
        <text>3-oxopropanoate + NAD(+) + CoA + H2O = hydrogencarbonate + acetyl-CoA + NADH + H(+)</text>
        <dbReference type="Rhea" id="RHEA:76615"/>
        <dbReference type="ChEBI" id="CHEBI:15377"/>
        <dbReference type="ChEBI" id="CHEBI:15378"/>
        <dbReference type="ChEBI" id="CHEBI:17544"/>
        <dbReference type="ChEBI" id="CHEBI:33190"/>
        <dbReference type="ChEBI" id="CHEBI:57287"/>
        <dbReference type="ChEBI" id="CHEBI:57288"/>
        <dbReference type="ChEBI" id="CHEBI:57540"/>
        <dbReference type="ChEBI" id="CHEBI:57945"/>
        <dbReference type="EC" id="1.2.1.27"/>
    </reaction>
</comment>
<evidence type="ECO:0000259" key="4">
    <source>
        <dbReference type="Pfam" id="PF00171"/>
    </source>
</evidence>
<evidence type="ECO:0000313" key="5">
    <source>
        <dbReference type="EMBL" id="MFC7148787.1"/>
    </source>
</evidence>
<accession>A0ABW2F983</accession>
<evidence type="ECO:0000256" key="1">
    <source>
        <dbReference type="ARBA" id="ARBA00023002"/>
    </source>
</evidence>
<comment type="caution">
    <text evidence="3">Lacks conserved residue(s) required for the propagation of feature annotation.</text>
</comment>
<evidence type="ECO:0000313" key="6">
    <source>
        <dbReference type="Proteomes" id="UP001596378"/>
    </source>
</evidence>
<feature type="binding site" evidence="3">
    <location>
        <position position="177"/>
    </location>
    <ligand>
        <name>NAD(+)</name>
        <dbReference type="ChEBI" id="CHEBI:57540"/>
    </ligand>
</feature>
<gene>
    <name evidence="3" type="primary">iolA</name>
    <name evidence="5" type="ORF">ACFQMJ_09640</name>
</gene>
<dbReference type="InterPro" id="IPR015590">
    <property type="entry name" value="Aldehyde_DH_dom"/>
</dbReference>
<sequence>MTATLKNWIAGQWVESGATNYEEVFNPATEEVLARVPLSGETDVDAAVSAARQAFATWSRTPVPRRARILFKYQQLLVAHWEELARLITQENGKSYAEAYGEVQRGIECVEFAAGAPSLMMGKQLPDIASNLESGMYRYPIGVVGGITPFNFPMMVPCWMFPLAIACGNAFVLKPSERTPLLANRLAELFHEAGLPAGVLNVVHGGRDVVNGLLAHPGIQAISFVGSQPVAEYVYKTGTAHGKRVQALAGAKNHSIVLPDANLDLTVKEIISAAFGSAGERCMACAVVIAVGGIGDELVKRLTAAADALKIGNGLQEGTFLGPVIRASHKERTLGYIASGEAEGGVLVRDGRGDAAAQGDGYFVGPTIFDQVGSEMKIWKDEIFAPVLSVMRADTLEEAIGIANRSEFANGACLFTDSGSSVRQFRETIDAGMLGINLGVPAPMAFFPFSGWKKSFYGDLHANGTDGVEFYTRKKMVTARW</sequence>
<dbReference type="Gene3D" id="3.40.605.10">
    <property type="entry name" value="Aldehyde Dehydrogenase, Chain A, domain 1"/>
    <property type="match status" value="1"/>
</dbReference>
<dbReference type="Gene3D" id="3.40.309.10">
    <property type="entry name" value="Aldehyde Dehydrogenase, Chain A, domain 2"/>
    <property type="match status" value="1"/>
</dbReference>
<name>A0ABW2F983_9BACL</name>
<dbReference type="InterPro" id="IPR010061">
    <property type="entry name" value="MeMal-semiAld_DH"/>
</dbReference>
<dbReference type="InterPro" id="IPR023510">
    <property type="entry name" value="MSDH_GmP_bac"/>
</dbReference>
<comment type="function">
    <text evidence="3">Catalyzes the oxidation of malonate semialdehyde (MSA) and methylmalonate semialdehyde (MMSA) into acetyl-CoA and propanoyl-CoA, respectively. Is involved in a myo-inositol catabolic pathway. Bicarbonate, and not CO2, is the end-product of the enzymatic reaction.</text>
</comment>
<proteinExistence type="inferred from homology"/>
<protein>
    <recommendedName>
        <fullName evidence="3">Malonate-semialdehyde dehydrogenase</fullName>
        <shortName evidence="3">MSA dehydrogenase</shortName>
        <ecNumber evidence="3">1.2.1.27</ecNumber>
    </recommendedName>
    <alternativeName>
        <fullName evidence="3">Methylmalonate semialdehyde dehydrogenase</fullName>
        <shortName evidence="3">MMSA dehydrogenase</shortName>
        <shortName evidence="3">MSDH</shortName>
    </alternativeName>
</protein>
<dbReference type="RefSeq" id="WP_378052609.1">
    <property type="nucleotide sequence ID" value="NZ_JBHMDN010000055.1"/>
</dbReference>
<organism evidence="5 6">
    <name type="scientific">Cohnella cellulosilytica</name>
    <dbReference type="NCBI Taxonomy" id="986710"/>
    <lineage>
        <taxon>Bacteria</taxon>
        <taxon>Bacillati</taxon>
        <taxon>Bacillota</taxon>
        <taxon>Bacilli</taxon>
        <taxon>Bacillales</taxon>
        <taxon>Paenibacillaceae</taxon>
        <taxon>Cohnella</taxon>
    </lineage>
</organism>
<dbReference type="Pfam" id="PF00171">
    <property type="entry name" value="Aldedh"/>
    <property type="match status" value="1"/>
</dbReference>
<comment type="catalytic activity">
    <reaction evidence="3">
        <text>2-methyl-3-oxopropanoate + NAD(+) + CoA + H2O = propanoyl-CoA + hydrogencarbonate + NADH + H(+)</text>
        <dbReference type="Rhea" id="RHEA:20804"/>
        <dbReference type="ChEBI" id="CHEBI:15377"/>
        <dbReference type="ChEBI" id="CHEBI:15378"/>
        <dbReference type="ChEBI" id="CHEBI:17544"/>
        <dbReference type="ChEBI" id="CHEBI:57287"/>
        <dbReference type="ChEBI" id="CHEBI:57392"/>
        <dbReference type="ChEBI" id="CHEBI:57540"/>
        <dbReference type="ChEBI" id="CHEBI:57700"/>
        <dbReference type="ChEBI" id="CHEBI:57945"/>
        <dbReference type="EC" id="1.2.1.27"/>
    </reaction>
</comment>
<dbReference type="EC" id="1.2.1.27" evidence="3"/>
<dbReference type="NCBIfam" id="TIGR01722">
    <property type="entry name" value="MMSDH"/>
    <property type="match status" value="1"/>
</dbReference>
<dbReference type="InterPro" id="IPR016160">
    <property type="entry name" value="Ald_DH_CS_CYS"/>
</dbReference>
<dbReference type="SUPFAM" id="SSF53720">
    <property type="entry name" value="ALDH-like"/>
    <property type="match status" value="1"/>
</dbReference>
<evidence type="ECO:0000256" key="2">
    <source>
        <dbReference type="ARBA" id="ARBA00023027"/>
    </source>
</evidence>
<dbReference type="PANTHER" id="PTHR43866">
    <property type="entry name" value="MALONATE-SEMIALDEHYDE DEHYDROGENASE"/>
    <property type="match status" value="1"/>
</dbReference>
<dbReference type="InterPro" id="IPR016162">
    <property type="entry name" value="Ald_DH_N"/>
</dbReference>
<dbReference type="HAMAP" id="MF_01670">
    <property type="entry name" value="IolA"/>
    <property type="match status" value="1"/>
</dbReference>
<dbReference type="PROSITE" id="PS00070">
    <property type="entry name" value="ALDEHYDE_DEHYDR_CYS"/>
    <property type="match status" value="1"/>
</dbReference>
<feature type="binding site" evidence="3">
    <location>
        <position position="174"/>
    </location>
    <ligand>
        <name>NAD(+)</name>
        <dbReference type="ChEBI" id="CHEBI:57540"/>
    </ligand>
</feature>
<dbReference type="Proteomes" id="UP001596378">
    <property type="component" value="Unassembled WGS sequence"/>
</dbReference>
<dbReference type="InterPro" id="IPR016163">
    <property type="entry name" value="Ald_DH_C"/>
</dbReference>
<keyword evidence="2 3" id="KW-0520">NAD</keyword>
<evidence type="ECO:0000256" key="3">
    <source>
        <dbReference type="HAMAP-Rule" id="MF_01670"/>
    </source>
</evidence>
<feature type="binding site" evidence="3">
    <location>
        <position position="178"/>
    </location>
    <ligand>
        <name>NAD(+)</name>
        <dbReference type="ChEBI" id="CHEBI:57540"/>
    </ligand>
</feature>
<dbReference type="GO" id="GO:0016491">
    <property type="term" value="F:oxidoreductase activity"/>
    <property type="evidence" value="ECO:0007669"/>
    <property type="project" value="UniProtKB-KW"/>
</dbReference>
<feature type="domain" description="Aldehyde dehydrogenase" evidence="4">
    <location>
        <begin position="13"/>
        <end position="477"/>
    </location>
</feature>
<feature type="active site" description="Nucleophile" evidence="3">
    <location>
        <position position="282"/>
    </location>
</feature>
<dbReference type="CDD" id="cd07085">
    <property type="entry name" value="ALDH_F6_MMSDH"/>
    <property type="match status" value="1"/>
</dbReference>
<reference evidence="6" key="1">
    <citation type="journal article" date="2019" name="Int. J. Syst. Evol. Microbiol.">
        <title>The Global Catalogue of Microorganisms (GCM) 10K type strain sequencing project: providing services to taxonomists for standard genome sequencing and annotation.</title>
        <authorList>
            <consortium name="The Broad Institute Genomics Platform"/>
            <consortium name="The Broad Institute Genome Sequencing Center for Infectious Disease"/>
            <person name="Wu L."/>
            <person name="Ma J."/>
        </authorList>
    </citation>
    <scope>NUCLEOTIDE SEQUENCE [LARGE SCALE GENOMIC DNA]</scope>
    <source>
        <strain evidence="6">KCTC 12907</strain>
    </source>
</reference>
<comment type="caution">
    <text evidence="5">The sequence shown here is derived from an EMBL/GenBank/DDBJ whole genome shotgun (WGS) entry which is preliminary data.</text>
</comment>
<comment type="similarity">
    <text evidence="3">Belongs to the aldehyde dehydrogenase family. IolA subfamily.</text>
</comment>
<feature type="binding site" evidence="3">
    <location>
        <position position="150"/>
    </location>
    <ligand>
        <name>NAD(+)</name>
        <dbReference type="ChEBI" id="CHEBI:57540"/>
    </ligand>
</feature>
<dbReference type="PANTHER" id="PTHR43866:SF4">
    <property type="entry name" value="MALONATE-SEMIALDEHYDE DEHYDROGENASE"/>
    <property type="match status" value="1"/>
</dbReference>
<feature type="binding site" evidence="3">
    <location>
        <position position="382"/>
    </location>
    <ligand>
        <name>NAD(+)</name>
        <dbReference type="ChEBI" id="CHEBI:57540"/>
    </ligand>
</feature>